<keyword evidence="2" id="KW-1185">Reference proteome</keyword>
<comment type="caution">
    <text evidence="1">The sequence shown here is derived from an EMBL/GenBank/DDBJ whole genome shotgun (WGS) entry which is preliminary data.</text>
</comment>
<dbReference type="EMBL" id="JBAWSX010000008">
    <property type="protein sequence ID" value="MEI4802554.1"/>
    <property type="molecule type" value="Genomic_DNA"/>
</dbReference>
<proteinExistence type="predicted"/>
<name>A0ABU8FIN7_9BACI</name>
<evidence type="ECO:0000313" key="1">
    <source>
        <dbReference type="EMBL" id="MEI4802554.1"/>
    </source>
</evidence>
<organism evidence="1 2">
    <name type="scientific">Bacillus bruguierae</name>
    <dbReference type="NCBI Taxonomy" id="3127667"/>
    <lineage>
        <taxon>Bacteria</taxon>
        <taxon>Bacillati</taxon>
        <taxon>Bacillota</taxon>
        <taxon>Bacilli</taxon>
        <taxon>Bacillales</taxon>
        <taxon>Bacillaceae</taxon>
        <taxon>Bacillus</taxon>
    </lineage>
</organism>
<reference evidence="1 2" key="1">
    <citation type="submission" date="2024-01" db="EMBL/GenBank/DDBJ databases">
        <title>Seven novel Bacillus-like species.</title>
        <authorList>
            <person name="Liu G."/>
        </authorList>
    </citation>
    <scope>NUCLEOTIDE SEQUENCE [LARGE SCALE GENOMIC DNA]</scope>
    <source>
        <strain evidence="1 2">FJAT-51639</strain>
    </source>
</reference>
<sequence length="157" mass="18467">MVNYNDSYYQMIENKCKEFEVPTDLYAGWIKQKKERDSQAGNKGFTSFVLHQGTFSNGIYFPFFLQKFEEETLETGVIAIKLYLDGTHKILWEYRKFGYPEGALHAEEGKRKYLKSDELQLYINEGYKWLETLSPPILINFSLAEQGIFHSSYEDLK</sequence>
<dbReference type="Proteomes" id="UP001372526">
    <property type="component" value="Unassembled WGS sequence"/>
</dbReference>
<gene>
    <name evidence="1" type="ORF">WAZ07_14750</name>
</gene>
<accession>A0ABU8FIN7</accession>
<evidence type="ECO:0000313" key="2">
    <source>
        <dbReference type="Proteomes" id="UP001372526"/>
    </source>
</evidence>
<dbReference type="RefSeq" id="WP_336473075.1">
    <property type="nucleotide sequence ID" value="NZ_JBAWSX010000008.1"/>
</dbReference>
<protein>
    <submittedName>
        <fullName evidence="1">Uncharacterized protein</fullName>
    </submittedName>
</protein>